<dbReference type="InterPro" id="IPR018490">
    <property type="entry name" value="cNMP-bd_dom_sf"/>
</dbReference>
<name>A0A6N8J753_9BACT</name>
<accession>A0A6N8J753</accession>
<keyword evidence="3" id="KW-1185">Reference proteome</keyword>
<evidence type="ECO:0000259" key="1">
    <source>
        <dbReference type="PROSITE" id="PS50042"/>
    </source>
</evidence>
<dbReference type="PROSITE" id="PS50042">
    <property type="entry name" value="CNMP_BINDING_3"/>
    <property type="match status" value="1"/>
</dbReference>
<dbReference type="OrthoDB" id="1092431at2"/>
<evidence type="ECO:0000313" key="3">
    <source>
        <dbReference type="Proteomes" id="UP000468388"/>
    </source>
</evidence>
<gene>
    <name evidence="2" type="ORF">GO495_09205</name>
</gene>
<dbReference type="EMBL" id="WRXO01000002">
    <property type="protein sequence ID" value="MVT40754.1"/>
    <property type="molecule type" value="Genomic_DNA"/>
</dbReference>
<proteinExistence type="predicted"/>
<sequence>MHLLRQHIEKIVPLTDSEFDYVLSHFSTRKFRKHQFLVQEGDLVPQEFFVIKGCIKSYRMNEEGKDYILQFAMESWWISDFEAYNKHTPATLNIDCIEDSEVLCLSYENREKMCDEMHKMEHYFRKISHSGYIALQQRILSLLSSTAKERYDKLLSQYPTLFQRVPKSVIAAYLGVSRETLSRMV</sequence>
<dbReference type="InterPro" id="IPR000595">
    <property type="entry name" value="cNMP-bd_dom"/>
</dbReference>
<reference evidence="2 3" key="1">
    <citation type="submission" date="2019-12" db="EMBL/GenBank/DDBJ databases">
        <title>The draft genomic sequence of strain Chitinophaga oryziterrae JCM 16595.</title>
        <authorList>
            <person name="Zhang X."/>
        </authorList>
    </citation>
    <scope>NUCLEOTIDE SEQUENCE [LARGE SCALE GENOMIC DNA]</scope>
    <source>
        <strain evidence="2 3">JCM 16595</strain>
    </source>
</reference>
<comment type="caution">
    <text evidence="2">The sequence shown here is derived from an EMBL/GenBank/DDBJ whole genome shotgun (WGS) entry which is preliminary data.</text>
</comment>
<dbReference type="RefSeq" id="WP_157299388.1">
    <property type="nucleotide sequence ID" value="NZ_BAAAZB010000010.1"/>
</dbReference>
<feature type="domain" description="Cyclic nucleotide-binding" evidence="1">
    <location>
        <begin position="14"/>
        <end position="113"/>
    </location>
</feature>
<dbReference type="SUPFAM" id="SSF51206">
    <property type="entry name" value="cAMP-binding domain-like"/>
    <property type="match status" value="1"/>
</dbReference>
<dbReference type="CDD" id="cd00038">
    <property type="entry name" value="CAP_ED"/>
    <property type="match status" value="1"/>
</dbReference>
<evidence type="ECO:0000313" key="2">
    <source>
        <dbReference type="EMBL" id="MVT40754.1"/>
    </source>
</evidence>
<dbReference type="Proteomes" id="UP000468388">
    <property type="component" value="Unassembled WGS sequence"/>
</dbReference>
<dbReference type="InterPro" id="IPR014710">
    <property type="entry name" value="RmlC-like_jellyroll"/>
</dbReference>
<dbReference type="AlphaFoldDB" id="A0A6N8J753"/>
<dbReference type="Pfam" id="PF00027">
    <property type="entry name" value="cNMP_binding"/>
    <property type="match status" value="1"/>
</dbReference>
<dbReference type="Gene3D" id="2.60.120.10">
    <property type="entry name" value="Jelly Rolls"/>
    <property type="match status" value="1"/>
</dbReference>
<organism evidence="2 3">
    <name type="scientific">Chitinophaga oryziterrae</name>
    <dbReference type="NCBI Taxonomy" id="1031224"/>
    <lineage>
        <taxon>Bacteria</taxon>
        <taxon>Pseudomonadati</taxon>
        <taxon>Bacteroidota</taxon>
        <taxon>Chitinophagia</taxon>
        <taxon>Chitinophagales</taxon>
        <taxon>Chitinophagaceae</taxon>
        <taxon>Chitinophaga</taxon>
    </lineage>
</organism>
<protein>
    <submittedName>
        <fullName evidence="2">Cyclic nucleotide-binding domain-containing protein</fullName>
    </submittedName>
</protein>